<reference evidence="2" key="1">
    <citation type="journal article" date="2022" name="Mol. Ecol. Resour.">
        <title>The genomes of chicory, endive, great burdock and yacon provide insights into Asteraceae palaeo-polyploidization history and plant inulin production.</title>
        <authorList>
            <person name="Fan W."/>
            <person name="Wang S."/>
            <person name="Wang H."/>
            <person name="Wang A."/>
            <person name="Jiang F."/>
            <person name="Liu H."/>
            <person name="Zhao H."/>
            <person name="Xu D."/>
            <person name="Zhang Y."/>
        </authorList>
    </citation>
    <scope>NUCLEOTIDE SEQUENCE [LARGE SCALE GENOMIC DNA]</scope>
    <source>
        <strain evidence="2">cv. Punajuju</strain>
    </source>
</reference>
<protein>
    <submittedName>
        <fullName evidence="1">Uncharacterized protein</fullName>
    </submittedName>
</protein>
<reference evidence="1 2" key="2">
    <citation type="journal article" date="2022" name="Mol. Ecol. Resour.">
        <title>The genomes of chicory, endive, great burdock and yacon provide insights into Asteraceae paleo-polyploidization history and plant inulin production.</title>
        <authorList>
            <person name="Fan W."/>
            <person name="Wang S."/>
            <person name="Wang H."/>
            <person name="Wang A."/>
            <person name="Jiang F."/>
            <person name="Liu H."/>
            <person name="Zhao H."/>
            <person name="Xu D."/>
            <person name="Zhang Y."/>
        </authorList>
    </citation>
    <scope>NUCLEOTIDE SEQUENCE [LARGE SCALE GENOMIC DNA]</scope>
    <source>
        <strain evidence="2">cv. Punajuju</strain>
        <tissue evidence="1">Leaves</tissue>
    </source>
</reference>
<name>A0ACB9D143_CICIN</name>
<keyword evidence="2" id="KW-1185">Reference proteome</keyword>
<comment type="caution">
    <text evidence="1">The sequence shown here is derived from an EMBL/GenBank/DDBJ whole genome shotgun (WGS) entry which is preliminary data.</text>
</comment>
<evidence type="ECO:0000313" key="1">
    <source>
        <dbReference type="EMBL" id="KAI3740333.1"/>
    </source>
</evidence>
<sequence>MGNPVMPAAPEVSCAKALPFETGSHVGTHVPTSGVWNHTQKFLKKDSLNDKIVHHLDFDAPTRQHAQPLRDDKRQDESVLEDFWILLRSGRLEEAGHLCRSVGQASFKLQWCSKSKKDDQHKHDIVSFEKRNITTAERSSKQNFDDLKG</sequence>
<accession>A0ACB9D143</accession>
<gene>
    <name evidence="1" type="ORF">L2E82_30761</name>
</gene>
<evidence type="ECO:0000313" key="2">
    <source>
        <dbReference type="Proteomes" id="UP001055811"/>
    </source>
</evidence>
<organism evidence="1 2">
    <name type="scientific">Cichorium intybus</name>
    <name type="common">Chicory</name>
    <dbReference type="NCBI Taxonomy" id="13427"/>
    <lineage>
        <taxon>Eukaryota</taxon>
        <taxon>Viridiplantae</taxon>
        <taxon>Streptophyta</taxon>
        <taxon>Embryophyta</taxon>
        <taxon>Tracheophyta</taxon>
        <taxon>Spermatophyta</taxon>
        <taxon>Magnoliopsida</taxon>
        <taxon>eudicotyledons</taxon>
        <taxon>Gunneridae</taxon>
        <taxon>Pentapetalae</taxon>
        <taxon>asterids</taxon>
        <taxon>campanulids</taxon>
        <taxon>Asterales</taxon>
        <taxon>Asteraceae</taxon>
        <taxon>Cichorioideae</taxon>
        <taxon>Cichorieae</taxon>
        <taxon>Cichoriinae</taxon>
        <taxon>Cichorium</taxon>
    </lineage>
</organism>
<dbReference type="EMBL" id="CM042013">
    <property type="protein sequence ID" value="KAI3740333.1"/>
    <property type="molecule type" value="Genomic_DNA"/>
</dbReference>
<proteinExistence type="predicted"/>
<dbReference type="Proteomes" id="UP001055811">
    <property type="component" value="Linkage Group LG05"/>
</dbReference>